<evidence type="ECO:0000256" key="6">
    <source>
        <dbReference type="RuleBase" id="RU361177"/>
    </source>
</evidence>
<dbReference type="PANTHER" id="PTHR43539:SF11">
    <property type="entry name" value="INDOLE-3-PYRUVATE MONOOXYGENASE YUCCA8-RELATED"/>
    <property type="match status" value="1"/>
</dbReference>
<keyword evidence="4 6" id="KW-0560">Oxidoreductase</keyword>
<reference evidence="7 8" key="1">
    <citation type="journal article" date="2020" name="Mol. Biol. Evol.">
        <title>Distinct Expression and Methylation Patterns for Genes with Different Fates following a Single Whole-Genome Duplication in Flowering Plants.</title>
        <authorList>
            <person name="Shi T."/>
            <person name="Rahmani R.S."/>
            <person name="Gugger P.F."/>
            <person name="Wang M."/>
            <person name="Li H."/>
            <person name="Zhang Y."/>
            <person name="Li Z."/>
            <person name="Wang Q."/>
            <person name="Van de Peer Y."/>
            <person name="Marchal K."/>
            <person name="Chen J."/>
        </authorList>
    </citation>
    <scope>NUCLEOTIDE SEQUENCE [LARGE SCALE GENOMIC DNA]</scope>
    <source>
        <tissue evidence="7">Leaf</tissue>
    </source>
</reference>
<evidence type="ECO:0000313" key="8">
    <source>
        <dbReference type="Proteomes" id="UP000607653"/>
    </source>
</evidence>
<gene>
    <name evidence="7" type="ORF">HUJ06_012799</name>
</gene>
<evidence type="ECO:0000256" key="5">
    <source>
        <dbReference type="ARBA" id="ARBA00047707"/>
    </source>
</evidence>
<protein>
    <recommendedName>
        <fullName evidence="6">Flavin-containing monooxygenase</fullName>
        <ecNumber evidence="6">1.-.-.-</ecNumber>
    </recommendedName>
</protein>
<dbReference type="AlphaFoldDB" id="A0A822YXH6"/>
<dbReference type="GO" id="GO:0004499">
    <property type="term" value="F:N,N-dimethylaniline monooxygenase activity"/>
    <property type="evidence" value="ECO:0007669"/>
    <property type="project" value="InterPro"/>
</dbReference>
<evidence type="ECO:0000256" key="3">
    <source>
        <dbReference type="ARBA" id="ARBA00022827"/>
    </source>
</evidence>
<comment type="cofactor">
    <cofactor evidence="6">
        <name>FAD</name>
        <dbReference type="ChEBI" id="CHEBI:57692"/>
    </cofactor>
</comment>
<evidence type="ECO:0000256" key="2">
    <source>
        <dbReference type="ARBA" id="ARBA00022630"/>
    </source>
</evidence>
<dbReference type="PANTHER" id="PTHR43539">
    <property type="entry name" value="FLAVIN-BINDING MONOOXYGENASE-LIKE PROTEIN (AFU_ORTHOLOGUE AFUA_4G09220)"/>
    <property type="match status" value="1"/>
</dbReference>
<name>A0A822YXH6_NELNU</name>
<dbReference type="InterPro" id="IPR036188">
    <property type="entry name" value="FAD/NAD-bd_sf"/>
</dbReference>
<dbReference type="Gene3D" id="3.50.50.60">
    <property type="entry name" value="FAD/NAD(P)-binding domain"/>
    <property type="match status" value="1"/>
</dbReference>
<dbReference type="GO" id="GO:0103075">
    <property type="term" value="F:indole-3-pyruvate monooxygenase activity"/>
    <property type="evidence" value="ECO:0007669"/>
    <property type="project" value="UniProtKB-EC"/>
</dbReference>
<proteinExistence type="inferred from homology"/>
<evidence type="ECO:0000256" key="1">
    <source>
        <dbReference type="ARBA" id="ARBA00009183"/>
    </source>
</evidence>
<dbReference type="Proteomes" id="UP000607653">
    <property type="component" value="Unassembled WGS sequence"/>
</dbReference>
<comment type="caution">
    <text evidence="7">The sequence shown here is derived from an EMBL/GenBank/DDBJ whole genome shotgun (WGS) entry which is preliminary data.</text>
</comment>
<keyword evidence="3 6" id="KW-0274">FAD</keyword>
<dbReference type="SUPFAM" id="SSF51905">
    <property type="entry name" value="FAD/NAD(P)-binding domain"/>
    <property type="match status" value="1"/>
</dbReference>
<dbReference type="GO" id="GO:0050660">
    <property type="term" value="F:flavin adenine dinucleotide binding"/>
    <property type="evidence" value="ECO:0007669"/>
    <property type="project" value="InterPro"/>
</dbReference>
<dbReference type="InterPro" id="IPR050982">
    <property type="entry name" value="Auxin_biosynth/cation_transpt"/>
</dbReference>
<comment type="similarity">
    <text evidence="1 6">Belongs to the FMO family.</text>
</comment>
<dbReference type="Pfam" id="PF00743">
    <property type="entry name" value="FMO-like"/>
    <property type="match status" value="1"/>
</dbReference>
<dbReference type="EMBL" id="DUZY01000003">
    <property type="protein sequence ID" value="DAD33948.1"/>
    <property type="molecule type" value="Genomic_DNA"/>
</dbReference>
<sequence>MKLRRRQVTDNFALSPLLSYSSSSSSSSHSLSYTLFHSCHYRSGEDYRGKRVLVVGCGNFGMEVSLDLCNHEAFPSMVVRSLVHVLPREVLGKPTFQLVVMMMKLLPLWLVDKLLLILAWLLKNSTGKTLVLDIGAPLKIKSRDINIVTGIKRFNRDSVELVDGENLMLIQLFWQLGTAATSLLGF</sequence>
<comment type="catalytic activity">
    <reaction evidence="5">
        <text>indole-3-pyruvate + NADPH + O2 + H(+) = (indol-3-yl)acetate + CO2 + NADP(+) + H2O</text>
        <dbReference type="Rhea" id="RHEA:34331"/>
        <dbReference type="ChEBI" id="CHEBI:15377"/>
        <dbReference type="ChEBI" id="CHEBI:15378"/>
        <dbReference type="ChEBI" id="CHEBI:15379"/>
        <dbReference type="ChEBI" id="CHEBI:16526"/>
        <dbReference type="ChEBI" id="CHEBI:17640"/>
        <dbReference type="ChEBI" id="CHEBI:30854"/>
        <dbReference type="ChEBI" id="CHEBI:57783"/>
        <dbReference type="ChEBI" id="CHEBI:58349"/>
        <dbReference type="EC" id="1.14.13.168"/>
    </reaction>
</comment>
<accession>A0A822YXH6</accession>
<dbReference type="GO" id="GO:0050661">
    <property type="term" value="F:NADP binding"/>
    <property type="evidence" value="ECO:0007669"/>
    <property type="project" value="InterPro"/>
</dbReference>
<dbReference type="InterPro" id="IPR020946">
    <property type="entry name" value="Flavin_mOase-like"/>
</dbReference>
<keyword evidence="8" id="KW-1185">Reference proteome</keyword>
<dbReference type="EC" id="1.-.-.-" evidence="6"/>
<keyword evidence="6" id="KW-0503">Monooxygenase</keyword>
<evidence type="ECO:0000256" key="4">
    <source>
        <dbReference type="ARBA" id="ARBA00023002"/>
    </source>
</evidence>
<keyword evidence="2 6" id="KW-0285">Flavoprotein</keyword>
<evidence type="ECO:0000313" key="7">
    <source>
        <dbReference type="EMBL" id="DAD33948.1"/>
    </source>
</evidence>
<organism evidence="7 8">
    <name type="scientific">Nelumbo nucifera</name>
    <name type="common">Sacred lotus</name>
    <dbReference type="NCBI Taxonomy" id="4432"/>
    <lineage>
        <taxon>Eukaryota</taxon>
        <taxon>Viridiplantae</taxon>
        <taxon>Streptophyta</taxon>
        <taxon>Embryophyta</taxon>
        <taxon>Tracheophyta</taxon>
        <taxon>Spermatophyta</taxon>
        <taxon>Magnoliopsida</taxon>
        <taxon>Proteales</taxon>
        <taxon>Nelumbonaceae</taxon>
        <taxon>Nelumbo</taxon>
    </lineage>
</organism>